<reference evidence="2" key="1">
    <citation type="submission" date="2013-04" db="EMBL/GenBank/DDBJ databases">
        <authorList>
            <person name="Qu J."/>
            <person name="Murali S.C."/>
            <person name="Bandaranaike D."/>
            <person name="Bellair M."/>
            <person name="Blankenburg K."/>
            <person name="Chao H."/>
            <person name="Dinh H."/>
            <person name="Doddapaneni H."/>
            <person name="Downs B."/>
            <person name="Dugan-Rocha S."/>
            <person name="Elkadiri S."/>
            <person name="Gnanaolivu R.D."/>
            <person name="Hernandez B."/>
            <person name="Javaid M."/>
            <person name="Jayaseelan J.C."/>
            <person name="Lee S."/>
            <person name="Li M."/>
            <person name="Ming W."/>
            <person name="Munidasa M."/>
            <person name="Muniz J."/>
            <person name="Nguyen L."/>
            <person name="Ongeri F."/>
            <person name="Osuji N."/>
            <person name="Pu L.-L."/>
            <person name="Puazo M."/>
            <person name="Qu C."/>
            <person name="Quiroz J."/>
            <person name="Raj R."/>
            <person name="Weissenberger G."/>
            <person name="Xin Y."/>
            <person name="Zou X."/>
            <person name="Han Y."/>
            <person name="Richards S."/>
            <person name="Worley K."/>
            <person name="Muzny D."/>
            <person name="Gibbs R."/>
        </authorList>
    </citation>
    <scope>NUCLEOTIDE SEQUENCE</scope>
    <source>
        <strain evidence="2">Sampled in the wild</strain>
    </source>
</reference>
<dbReference type="Proteomes" id="UP000792457">
    <property type="component" value="Unassembled WGS sequence"/>
</dbReference>
<feature type="domain" description="Ubiquitin carboxyl-terminal hydrolase 40 ubiquitin-like" evidence="1">
    <location>
        <begin position="85"/>
        <end position="160"/>
    </location>
</feature>
<protein>
    <recommendedName>
        <fullName evidence="1">Ubiquitin carboxyl-terminal hydrolase 40 ubiquitin-like domain-containing protein</fullName>
    </recommendedName>
</protein>
<dbReference type="AlphaFoldDB" id="A0A8K0JWK2"/>
<evidence type="ECO:0000313" key="2">
    <source>
        <dbReference type="EMBL" id="KAG8223967.1"/>
    </source>
</evidence>
<comment type="caution">
    <text evidence="2">The sequence shown here is derived from an EMBL/GenBank/DDBJ whole genome shotgun (WGS) entry which is preliminary data.</text>
</comment>
<accession>A0A8K0JWK2</accession>
<dbReference type="EMBL" id="KZ308181">
    <property type="protein sequence ID" value="KAG8223967.1"/>
    <property type="molecule type" value="Genomic_DNA"/>
</dbReference>
<organism evidence="2 3">
    <name type="scientific">Ladona fulva</name>
    <name type="common">Scarce chaser dragonfly</name>
    <name type="synonym">Libellula fulva</name>
    <dbReference type="NCBI Taxonomy" id="123851"/>
    <lineage>
        <taxon>Eukaryota</taxon>
        <taxon>Metazoa</taxon>
        <taxon>Ecdysozoa</taxon>
        <taxon>Arthropoda</taxon>
        <taxon>Hexapoda</taxon>
        <taxon>Insecta</taxon>
        <taxon>Pterygota</taxon>
        <taxon>Palaeoptera</taxon>
        <taxon>Odonata</taxon>
        <taxon>Epiprocta</taxon>
        <taxon>Anisoptera</taxon>
        <taxon>Libelluloidea</taxon>
        <taxon>Libellulidae</taxon>
        <taxon>Ladona</taxon>
    </lineage>
</organism>
<evidence type="ECO:0000259" key="1">
    <source>
        <dbReference type="Pfam" id="PF25822"/>
    </source>
</evidence>
<dbReference type="Pfam" id="PF25822">
    <property type="entry name" value="UBL_USP40"/>
    <property type="match status" value="1"/>
</dbReference>
<sequence length="347" mass="38999">MKNSAIKEFELPPNNYRLRRQEDEPVDCYGDSSANGKGSLRSPLQEHLVLSEANVQFGSKVVLEEGKPVGENEIWLTFSPPSCSGEGARELEIIMDKRCSIRELLKEMLKLVHLSGEEWHIRKTKWNGDSGQPLDDLNASICNESIEYGQHLILCEKSLPQRGFIRLHLYLCSLMKDSLDLIHNCQDHSPQMNGGSKEMDNNCGETEEDHIHGKWVSQKLERNLVMEIASYKLDNLGCLEIEQGSSLHELKRTIIALSPRVQSLCSSSPKRIRVRLLKKAENTAKATGSETVRFSRVLKNNSVHRLAKNPAHDKGMEQNGLNLASLQVHSGDIIGVQVLPVEEELGY</sequence>
<keyword evidence="3" id="KW-1185">Reference proteome</keyword>
<dbReference type="OrthoDB" id="8958066at2759"/>
<feature type="non-terminal residue" evidence="2">
    <location>
        <position position="1"/>
    </location>
</feature>
<reference evidence="2" key="2">
    <citation type="submission" date="2017-10" db="EMBL/GenBank/DDBJ databases">
        <title>Ladona fulva Genome sequencing and assembly.</title>
        <authorList>
            <person name="Murali S."/>
            <person name="Richards S."/>
            <person name="Bandaranaike D."/>
            <person name="Bellair M."/>
            <person name="Blankenburg K."/>
            <person name="Chao H."/>
            <person name="Dinh H."/>
            <person name="Doddapaneni H."/>
            <person name="Dugan-Rocha S."/>
            <person name="Elkadiri S."/>
            <person name="Gnanaolivu R."/>
            <person name="Hernandez B."/>
            <person name="Skinner E."/>
            <person name="Javaid M."/>
            <person name="Lee S."/>
            <person name="Li M."/>
            <person name="Ming W."/>
            <person name="Munidasa M."/>
            <person name="Muniz J."/>
            <person name="Nguyen L."/>
            <person name="Hughes D."/>
            <person name="Osuji N."/>
            <person name="Pu L.-L."/>
            <person name="Puazo M."/>
            <person name="Qu C."/>
            <person name="Quiroz J."/>
            <person name="Raj R."/>
            <person name="Weissenberger G."/>
            <person name="Xin Y."/>
            <person name="Zou X."/>
            <person name="Han Y."/>
            <person name="Worley K."/>
            <person name="Muzny D."/>
            <person name="Gibbs R."/>
        </authorList>
    </citation>
    <scope>NUCLEOTIDE SEQUENCE</scope>
    <source>
        <strain evidence="2">Sampled in the wild</strain>
    </source>
</reference>
<evidence type="ECO:0000313" key="3">
    <source>
        <dbReference type="Proteomes" id="UP000792457"/>
    </source>
</evidence>
<dbReference type="InterPro" id="IPR057763">
    <property type="entry name" value="UBL_USP40"/>
</dbReference>
<gene>
    <name evidence="2" type="ORF">J437_LFUL005580</name>
</gene>
<proteinExistence type="predicted"/>
<name>A0A8K0JWK2_LADFU</name>